<evidence type="ECO:0000313" key="5">
    <source>
        <dbReference type="Proteomes" id="UP000189796"/>
    </source>
</evidence>
<dbReference type="InterPro" id="IPR015590">
    <property type="entry name" value="Aldehyde_DH_dom"/>
</dbReference>
<gene>
    <name evidence="4" type="ORF">SAMN05443248_0035</name>
</gene>
<dbReference type="GO" id="GO:0008911">
    <property type="term" value="F:lactaldehyde dehydrogenase (NAD+) activity"/>
    <property type="evidence" value="ECO:0007669"/>
    <property type="project" value="TreeGrafter"/>
</dbReference>
<feature type="domain" description="Aldehyde dehydrogenase" evidence="3">
    <location>
        <begin position="26"/>
        <end position="475"/>
    </location>
</feature>
<dbReference type="PANTHER" id="PTHR42991">
    <property type="entry name" value="ALDEHYDE DEHYDROGENASE"/>
    <property type="match status" value="1"/>
</dbReference>
<dbReference type="Pfam" id="PF00171">
    <property type="entry name" value="Aldedh"/>
    <property type="match status" value="1"/>
</dbReference>
<dbReference type="InterPro" id="IPR016163">
    <property type="entry name" value="Ald_DH_C"/>
</dbReference>
<sequence>MNRSQLPVFADFVGGKLVAADHAADGLDLIAPQSGQSIARIAESGKAGVDRAVAAASVAFAANRKQPTHQRIAWLNTAAGALRKAGDDIASLICEDVGKPIRMARFEVKRGAEFLELTAAALTQLGGETLPLDITAPGTGHIGFVRHVPYGVVAGITPFNAPVNLLVQKIAPAIAAGNAIVAKPALAGTRAALRLAQLFHDAGWPRDLFSVVTGDRETALALASHRDVRAVSFTGGTVAGDALARAAGAKKFVAELGSNAANIVMADADIETAAKKIASAAFEASGQQCISAQRILVARPVLDDFLRHFAAAAQALKVGKAEDPTTDIGPMVSKASGTRVMAMCEDALAKGARFILQPRQTEATISPGILTGVPTDARLWCEEVFGPLALVTAFEDIDDALRMANDSEFGLQGAVFTRDLAAALRFSDDFDVGALWVNEATRFRLDNYPFGGMKRSGVGREGVRYAIEEFSQIKFTGITI</sequence>
<organism evidence="4 5">
    <name type="scientific">Bradyrhizobium erythrophlei</name>
    <dbReference type="NCBI Taxonomy" id="1437360"/>
    <lineage>
        <taxon>Bacteria</taxon>
        <taxon>Pseudomonadati</taxon>
        <taxon>Pseudomonadota</taxon>
        <taxon>Alphaproteobacteria</taxon>
        <taxon>Hyphomicrobiales</taxon>
        <taxon>Nitrobacteraceae</taxon>
        <taxon>Bradyrhizobium</taxon>
    </lineage>
</organism>
<dbReference type="PANTHER" id="PTHR42991:SF1">
    <property type="entry name" value="ALDEHYDE DEHYDROGENASE"/>
    <property type="match status" value="1"/>
</dbReference>
<dbReference type="EMBL" id="LT670817">
    <property type="protein sequence ID" value="SHG03111.1"/>
    <property type="molecule type" value="Genomic_DNA"/>
</dbReference>
<accession>A0A1M5GHW6</accession>
<dbReference type="Gene3D" id="3.40.309.10">
    <property type="entry name" value="Aldehyde Dehydrogenase, Chain A, domain 2"/>
    <property type="match status" value="1"/>
</dbReference>
<dbReference type="InterPro" id="IPR051020">
    <property type="entry name" value="ALDH-related_metabolic_enz"/>
</dbReference>
<dbReference type="Proteomes" id="UP000189796">
    <property type="component" value="Chromosome I"/>
</dbReference>
<evidence type="ECO:0000259" key="3">
    <source>
        <dbReference type="Pfam" id="PF00171"/>
    </source>
</evidence>
<dbReference type="RefSeq" id="WP_172842432.1">
    <property type="nucleotide sequence ID" value="NZ_LT670817.1"/>
</dbReference>
<dbReference type="InterPro" id="IPR016161">
    <property type="entry name" value="Ald_DH/histidinol_DH"/>
</dbReference>
<comment type="similarity">
    <text evidence="1">Belongs to the aldehyde dehydrogenase family.</text>
</comment>
<keyword evidence="2" id="KW-0560">Oxidoreductase</keyword>
<dbReference type="InterPro" id="IPR016162">
    <property type="entry name" value="Ald_DH_N"/>
</dbReference>
<dbReference type="Gene3D" id="3.40.605.10">
    <property type="entry name" value="Aldehyde Dehydrogenase, Chain A, domain 1"/>
    <property type="match status" value="1"/>
</dbReference>
<dbReference type="SUPFAM" id="SSF53720">
    <property type="entry name" value="ALDH-like"/>
    <property type="match status" value="1"/>
</dbReference>
<evidence type="ECO:0000256" key="1">
    <source>
        <dbReference type="ARBA" id="ARBA00009986"/>
    </source>
</evidence>
<evidence type="ECO:0000256" key="2">
    <source>
        <dbReference type="ARBA" id="ARBA00023002"/>
    </source>
</evidence>
<dbReference type="AlphaFoldDB" id="A0A1M5GHW6"/>
<evidence type="ECO:0000313" key="4">
    <source>
        <dbReference type="EMBL" id="SHG03111.1"/>
    </source>
</evidence>
<protein>
    <submittedName>
        <fullName evidence="4">Acyl-CoA reductase</fullName>
    </submittedName>
</protein>
<proteinExistence type="inferred from homology"/>
<name>A0A1M5GHW6_9BRAD</name>
<reference evidence="4 5" key="1">
    <citation type="submission" date="2016-11" db="EMBL/GenBank/DDBJ databases">
        <authorList>
            <person name="Jaros S."/>
            <person name="Januszkiewicz K."/>
            <person name="Wedrychowicz H."/>
        </authorList>
    </citation>
    <scope>NUCLEOTIDE SEQUENCE [LARGE SCALE GENOMIC DNA]</scope>
    <source>
        <strain evidence="4 5">GAS138</strain>
    </source>
</reference>